<proteinExistence type="predicted"/>
<evidence type="ECO:0000313" key="1">
    <source>
        <dbReference type="EMBL" id="KAI2381629.1"/>
    </source>
</evidence>
<reference evidence="1" key="1">
    <citation type="journal article" date="2022" name="bioRxiv">
        <title>Population genetic analysis of Ophidiomyces ophidiicola, the causative agent of snake fungal disease, indicates recent introductions to the USA.</title>
        <authorList>
            <person name="Ladner J.T."/>
            <person name="Palmer J.M."/>
            <person name="Ettinger C.L."/>
            <person name="Stajich J.E."/>
            <person name="Farrell T.M."/>
            <person name="Glorioso B.M."/>
            <person name="Lawson B."/>
            <person name="Price S.J."/>
            <person name="Stengle A.G."/>
            <person name="Grear D.A."/>
            <person name="Lorch J.M."/>
        </authorList>
    </citation>
    <scope>NUCLEOTIDE SEQUENCE</scope>
    <source>
        <strain evidence="1">NWHC 24266-5</strain>
    </source>
</reference>
<comment type="caution">
    <text evidence="1">The sequence shown here is derived from an EMBL/GenBank/DDBJ whole genome shotgun (WGS) entry which is preliminary data.</text>
</comment>
<accession>A0ACB8UM95</accession>
<dbReference type="EMBL" id="JALBCA010000193">
    <property type="protein sequence ID" value="KAI2381629.1"/>
    <property type="molecule type" value="Genomic_DNA"/>
</dbReference>
<protein>
    <submittedName>
        <fullName evidence="1">Uncharacterized protein</fullName>
    </submittedName>
</protein>
<name>A0ACB8UM95_9EURO</name>
<gene>
    <name evidence="1" type="ORF">LOY88_006708</name>
</gene>
<sequence length="647" mass="73388">MSKLQPPPLAAIPPLNIREHISRKEWVVYLNSWISSIEFRLSLSDAQFEMIASRDSQAKSFLSSYFNYSTTSSGPGVNTLRRLCFLLGRRLLLSGCHTPELFLDWRFLGGFCTAFNSSAALPGLLGDVWQRTSKELTSKIESGKLDIIQFLSLEKGEVDASVLVDMRHLTILALFVPDVGYLLMIGSDYIDAMVETYQCKKNELLQNAIVANMYVALSSLIALESPAISLFLDQLFNLMSNPDIITNVSEGLPTLLSDLLCNTALLKRTDTFFAERYSKRATDLLSSLISYQRRCCNIYTAPRPSRNRDKVKKRETETNETHEFHINKIPFVTRVLDLFPELEPAFVSAVLDYYSGDTEVVILHLVEDSLPSHLKTNLLNQTHYSHDPPNIKPQLSPPSFTRKNIFDYDELDRLDICTDKLLHLGRAKVNLNADSMPADRSGLLANRTAIMSALAVFDFDEDERDDTYDIADVGGTIDAQISFDPETPRSLNSGINEEKECFLFKVYKSDPSLFNRDATTRRSPQRSSLRKDTSLTDEIIEAWGTMLSRDPRRKARIERDYALSMGVFESNQHDLNQQGDDEKVLRDSNGAKRAVHGNWRNRNFGRQEDSASSSHSLRHSVMAKDSKKRTYANYNRRIQRGKRITGE</sequence>
<organism evidence="1">
    <name type="scientific">Ophidiomyces ophidiicola</name>
    <dbReference type="NCBI Taxonomy" id="1387563"/>
    <lineage>
        <taxon>Eukaryota</taxon>
        <taxon>Fungi</taxon>
        <taxon>Dikarya</taxon>
        <taxon>Ascomycota</taxon>
        <taxon>Pezizomycotina</taxon>
        <taxon>Eurotiomycetes</taxon>
        <taxon>Eurotiomycetidae</taxon>
        <taxon>Onygenales</taxon>
        <taxon>Onygenaceae</taxon>
        <taxon>Ophidiomyces</taxon>
    </lineage>
</organism>